<protein>
    <submittedName>
        <fullName evidence="5">Uncharacterized protein</fullName>
    </submittedName>
</protein>
<keyword evidence="6" id="KW-1185">Reference proteome</keyword>
<dbReference type="SMART" id="SM00248">
    <property type="entry name" value="ANK"/>
    <property type="match status" value="2"/>
</dbReference>
<dbReference type="PANTHER" id="PTHR24171">
    <property type="entry name" value="ANKYRIN REPEAT DOMAIN-CONTAINING PROTEIN 39-RELATED"/>
    <property type="match status" value="1"/>
</dbReference>
<dbReference type="OrthoDB" id="6283545at2759"/>
<sequence>MLFACYHGHLSLVDTLLRRGADINAKDQNGWTALHWAAQRCHADIVELLLDHGASRSMEDMRGDMPCDVTNDLGLRDCLLPDPEYPNIISNGYVTTDEEDEDEDEDKLDSGDKTDDHSNRTRSPASRTSGSIHSPHHSRSHPRSTAQPVSNNRDESIVPSPGATAVCVDSCKNGARITELHELNLLDAEVQKLRLAVCEAAEL</sequence>
<dbReference type="PROSITE" id="PS50088">
    <property type="entry name" value="ANK_REPEAT"/>
    <property type="match status" value="2"/>
</dbReference>
<evidence type="ECO:0000256" key="1">
    <source>
        <dbReference type="ARBA" id="ARBA00022737"/>
    </source>
</evidence>
<keyword evidence="1" id="KW-0677">Repeat</keyword>
<reference evidence="5 6" key="1">
    <citation type="submission" date="2018-11" db="EMBL/GenBank/DDBJ databases">
        <authorList>
            <consortium name="Pathogen Informatics"/>
        </authorList>
    </citation>
    <scope>NUCLEOTIDE SEQUENCE [LARGE SCALE GENOMIC DNA]</scope>
    <source>
        <strain evidence="5 6">Egypt</strain>
    </source>
</reference>
<evidence type="ECO:0000256" key="2">
    <source>
        <dbReference type="ARBA" id="ARBA00023043"/>
    </source>
</evidence>
<organism evidence="5 6">
    <name type="scientific">Echinostoma caproni</name>
    <dbReference type="NCBI Taxonomy" id="27848"/>
    <lineage>
        <taxon>Eukaryota</taxon>
        <taxon>Metazoa</taxon>
        <taxon>Spiralia</taxon>
        <taxon>Lophotrochozoa</taxon>
        <taxon>Platyhelminthes</taxon>
        <taxon>Trematoda</taxon>
        <taxon>Digenea</taxon>
        <taxon>Plagiorchiida</taxon>
        <taxon>Echinostomata</taxon>
        <taxon>Echinostomatoidea</taxon>
        <taxon>Echinostomatidae</taxon>
        <taxon>Echinostoma</taxon>
    </lineage>
</organism>
<feature type="region of interest" description="Disordered" evidence="4">
    <location>
        <begin position="89"/>
        <end position="161"/>
    </location>
</feature>
<dbReference type="InterPro" id="IPR002110">
    <property type="entry name" value="Ankyrin_rpt"/>
</dbReference>
<proteinExistence type="predicted"/>
<evidence type="ECO:0000256" key="4">
    <source>
        <dbReference type="SAM" id="MobiDB-lite"/>
    </source>
</evidence>
<dbReference type="AlphaFoldDB" id="A0A3P8I9Q3"/>
<feature type="repeat" description="ANK" evidence="3">
    <location>
        <begin position="1"/>
        <end position="28"/>
    </location>
</feature>
<feature type="repeat" description="ANK" evidence="3">
    <location>
        <begin position="29"/>
        <end position="61"/>
    </location>
</feature>
<feature type="compositionally biased region" description="Acidic residues" evidence="4">
    <location>
        <begin position="96"/>
        <end position="107"/>
    </location>
</feature>
<feature type="compositionally biased region" description="Polar residues" evidence="4">
    <location>
        <begin position="121"/>
        <end position="132"/>
    </location>
</feature>
<evidence type="ECO:0000313" key="6">
    <source>
        <dbReference type="Proteomes" id="UP000272942"/>
    </source>
</evidence>
<feature type="compositionally biased region" description="Basic and acidic residues" evidence="4">
    <location>
        <begin position="108"/>
        <end position="119"/>
    </location>
</feature>
<dbReference type="Pfam" id="PF12796">
    <property type="entry name" value="Ank_2"/>
    <property type="match status" value="1"/>
</dbReference>
<dbReference type="InterPro" id="IPR036770">
    <property type="entry name" value="Ankyrin_rpt-contain_sf"/>
</dbReference>
<dbReference type="Gene3D" id="1.25.40.20">
    <property type="entry name" value="Ankyrin repeat-containing domain"/>
    <property type="match status" value="1"/>
</dbReference>
<dbReference type="PROSITE" id="PS50297">
    <property type="entry name" value="ANK_REP_REGION"/>
    <property type="match status" value="2"/>
</dbReference>
<evidence type="ECO:0000313" key="5">
    <source>
        <dbReference type="EMBL" id="VDP92628.1"/>
    </source>
</evidence>
<name>A0A3P8I9Q3_9TREM</name>
<accession>A0A3P8I9Q3</accession>
<gene>
    <name evidence="5" type="ORF">ECPE_LOCUS15356</name>
</gene>
<dbReference type="SUPFAM" id="SSF48403">
    <property type="entry name" value="Ankyrin repeat"/>
    <property type="match status" value="1"/>
</dbReference>
<dbReference type="Proteomes" id="UP000272942">
    <property type="component" value="Unassembled WGS sequence"/>
</dbReference>
<dbReference type="EMBL" id="UZAN01060296">
    <property type="protein sequence ID" value="VDP92628.1"/>
    <property type="molecule type" value="Genomic_DNA"/>
</dbReference>
<keyword evidence="2 3" id="KW-0040">ANK repeat</keyword>
<evidence type="ECO:0000256" key="3">
    <source>
        <dbReference type="PROSITE-ProRule" id="PRU00023"/>
    </source>
</evidence>